<dbReference type="eggNOG" id="COG0596">
    <property type="taxonomic scope" value="Bacteria"/>
</dbReference>
<feature type="signal peptide" evidence="1">
    <location>
        <begin position="1"/>
        <end position="22"/>
    </location>
</feature>
<dbReference type="EMBL" id="LT629701">
    <property type="protein sequence ID" value="SDM86476.1"/>
    <property type="molecule type" value="Genomic_DNA"/>
</dbReference>
<dbReference type="Pfam" id="PF08386">
    <property type="entry name" value="Abhydrolase_4"/>
    <property type="match status" value="1"/>
</dbReference>
<accession>A0A1G9WQL1</accession>
<evidence type="ECO:0000256" key="1">
    <source>
        <dbReference type="SAM" id="SignalP"/>
    </source>
</evidence>
<dbReference type="InterPro" id="IPR029058">
    <property type="entry name" value="AB_hydrolase_fold"/>
</dbReference>
<protein>
    <submittedName>
        <fullName evidence="3">TAP-like protein</fullName>
    </submittedName>
</protein>
<dbReference type="SUPFAM" id="SSF53474">
    <property type="entry name" value="alpha/beta-Hydrolases"/>
    <property type="match status" value="1"/>
</dbReference>
<dbReference type="Proteomes" id="UP000183376">
    <property type="component" value="Chromosome I"/>
</dbReference>
<dbReference type="AlphaFoldDB" id="A0A1G9WQL1"/>
<proteinExistence type="predicted"/>
<name>A0A1G9WQL1_ALLAB</name>
<sequence length="522" mass="53730">MPRGRAAFSTTAVALVVAAVGAACTVGPSNRPAVVHDGDAPPVIAPPSGAAPVAVRPLGAPEGARMSWSDCTSQTRFRLGDAAGTSMRFECARVTNNLDSPSRPGRGTTRIAVLKAGTGPVPLVVVNDINGEPGTLFAARLAQKLGPEVMGTFSLVGVDRRGTGESEHLQCVPEAIRQRMIGFDPTAKDGTKINELLEIAREASQECMLDLDEQLPANDTWRGASDLNKVRELLGMQHLHAIGSGEGSRVLTVFAERFGDKAGRIVLDGSPDPTADGIGLAQAKAAAAEATFAEFAADCAKRGCALGADPRKAVTDLLAKLNEKSLTSSDGIAVNGGSVMFALVSALGDRSAWPALGDALGKAAAGDPAPVAALLAPVIKNKGSVSSRFDGTLITSCNDTTVRIPPDRAAQLIKEWSGRSPLFGPVFSQRLMWCGPWPVPSQPLPPVRAAGAGPMVVLNTAADPVTPPEGTKRTAEQLPGAALVTWQSSGHGALTGSGCVGTALKDYLVDGKMPANATVCPP</sequence>
<keyword evidence="1" id="KW-0732">Signal</keyword>
<evidence type="ECO:0000313" key="3">
    <source>
        <dbReference type="EMBL" id="SDM86476.1"/>
    </source>
</evidence>
<evidence type="ECO:0000313" key="4">
    <source>
        <dbReference type="Proteomes" id="UP000183376"/>
    </source>
</evidence>
<dbReference type="PROSITE" id="PS51257">
    <property type="entry name" value="PROKAR_LIPOPROTEIN"/>
    <property type="match status" value="1"/>
</dbReference>
<evidence type="ECO:0000259" key="2">
    <source>
        <dbReference type="Pfam" id="PF08386"/>
    </source>
</evidence>
<keyword evidence="4" id="KW-1185">Reference proteome</keyword>
<dbReference type="STRING" id="211114.SAMN04489726_3738"/>
<organism evidence="3 4">
    <name type="scientific">Allokutzneria albata</name>
    <name type="common">Kibdelosporangium albatum</name>
    <dbReference type="NCBI Taxonomy" id="211114"/>
    <lineage>
        <taxon>Bacteria</taxon>
        <taxon>Bacillati</taxon>
        <taxon>Actinomycetota</taxon>
        <taxon>Actinomycetes</taxon>
        <taxon>Pseudonocardiales</taxon>
        <taxon>Pseudonocardiaceae</taxon>
        <taxon>Allokutzneria</taxon>
    </lineage>
</organism>
<dbReference type="RefSeq" id="WP_030431044.1">
    <property type="nucleotide sequence ID" value="NZ_JOEF01000016.1"/>
</dbReference>
<gene>
    <name evidence="3" type="ORF">SAMN04489726_3738</name>
</gene>
<reference evidence="3 4" key="1">
    <citation type="submission" date="2016-10" db="EMBL/GenBank/DDBJ databases">
        <authorList>
            <person name="de Groot N.N."/>
        </authorList>
    </citation>
    <scope>NUCLEOTIDE SEQUENCE [LARGE SCALE GENOMIC DNA]</scope>
    <source>
        <strain evidence="3 4">DSM 44149</strain>
    </source>
</reference>
<dbReference type="Gene3D" id="3.40.50.1820">
    <property type="entry name" value="alpha/beta hydrolase"/>
    <property type="match status" value="1"/>
</dbReference>
<feature type="chain" id="PRO_5039331640" evidence="1">
    <location>
        <begin position="23"/>
        <end position="522"/>
    </location>
</feature>
<feature type="domain" description="Peptidase S33 tripeptidyl aminopeptidase-like C-terminal" evidence="2">
    <location>
        <begin position="420"/>
        <end position="520"/>
    </location>
</feature>
<dbReference type="InterPro" id="IPR013595">
    <property type="entry name" value="Pept_S33_TAP-like_C"/>
</dbReference>